<name>A0A9W8N2Z6_9PEZI</name>
<comment type="caution">
    <text evidence="2">The sequence shown here is derived from an EMBL/GenBank/DDBJ whole genome shotgun (WGS) entry which is preliminary data.</text>
</comment>
<dbReference type="EMBL" id="JANPWZ010003702">
    <property type="protein sequence ID" value="KAJ3551592.1"/>
    <property type="molecule type" value="Genomic_DNA"/>
</dbReference>
<accession>A0A9W8N2Z6</accession>
<sequence>MDDTTTLVSELLNKLAELDQKVCDYRQEMAQEFQRYSHSLLQNAPEHVSVRVGELIAEELHNYSALSPALVTLNGADLVGCSDPERWPRRGRVSPPPILPHTSGVPPQ</sequence>
<feature type="region of interest" description="Disordered" evidence="1">
    <location>
        <begin position="84"/>
        <end position="108"/>
    </location>
</feature>
<gene>
    <name evidence="2" type="ORF">NPX13_g11324</name>
</gene>
<dbReference type="VEuPathDB" id="FungiDB:F4678DRAFT_173731"/>
<evidence type="ECO:0000313" key="2">
    <source>
        <dbReference type="EMBL" id="KAJ3551592.1"/>
    </source>
</evidence>
<evidence type="ECO:0000256" key="1">
    <source>
        <dbReference type="SAM" id="MobiDB-lite"/>
    </source>
</evidence>
<keyword evidence="3" id="KW-1185">Reference proteome</keyword>
<organism evidence="2 3">
    <name type="scientific">Xylaria arbuscula</name>
    <dbReference type="NCBI Taxonomy" id="114810"/>
    <lineage>
        <taxon>Eukaryota</taxon>
        <taxon>Fungi</taxon>
        <taxon>Dikarya</taxon>
        <taxon>Ascomycota</taxon>
        <taxon>Pezizomycotina</taxon>
        <taxon>Sordariomycetes</taxon>
        <taxon>Xylariomycetidae</taxon>
        <taxon>Xylariales</taxon>
        <taxon>Xylariaceae</taxon>
        <taxon>Xylaria</taxon>
    </lineage>
</organism>
<reference evidence="2" key="1">
    <citation type="submission" date="2022-07" db="EMBL/GenBank/DDBJ databases">
        <title>Genome Sequence of Xylaria arbuscula.</title>
        <authorList>
            <person name="Buettner E."/>
        </authorList>
    </citation>
    <scope>NUCLEOTIDE SEQUENCE</scope>
    <source>
        <strain evidence="2">VT107</strain>
    </source>
</reference>
<protein>
    <submittedName>
        <fullName evidence="2">Uncharacterized protein</fullName>
    </submittedName>
</protein>
<proteinExistence type="predicted"/>
<evidence type="ECO:0000313" key="3">
    <source>
        <dbReference type="Proteomes" id="UP001148614"/>
    </source>
</evidence>
<dbReference type="AlphaFoldDB" id="A0A9W8N2Z6"/>
<dbReference type="Proteomes" id="UP001148614">
    <property type="component" value="Unassembled WGS sequence"/>
</dbReference>